<protein>
    <recommendedName>
        <fullName evidence="3">BTB domain-containing protein</fullName>
    </recommendedName>
</protein>
<evidence type="ECO:0000313" key="2">
    <source>
        <dbReference type="Proteomes" id="UP000288429"/>
    </source>
</evidence>
<proteinExistence type="predicted"/>
<dbReference type="PANTHER" id="PTHR47843">
    <property type="entry name" value="BTB DOMAIN-CONTAINING PROTEIN-RELATED"/>
    <property type="match status" value="1"/>
</dbReference>
<dbReference type="Proteomes" id="UP000288429">
    <property type="component" value="Unassembled WGS sequence"/>
</dbReference>
<evidence type="ECO:0008006" key="3">
    <source>
        <dbReference type="Google" id="ProtNLM"/>
    </source>
</evidence>
<organism evidence="1 2">
    <name type="scientific">Fusarium ambrosium</name>
    <dbReference type="NCBI Taxonomy" id="131363"/>
    <lineage>
        <taxon>Eukaryota</taxon>
        <taxon>Fungi</taxon>
        <taxon>Dikarya</taxon>
        <taxon>Ascomycota</taxon>
        <taxon>Pezizomycotina</taxon>
        <taxon>Sordariomycetes</taxon>
        <taxon>Hypocreomycetidae</taxon>
        <taxon>Hypocreales</taxon>
        <taxon>Nectriaceae</taxon>
        <taxon>Fusarium</taxon>
        <taxon>Fusarium solani species complex</taxon>
    </lineage>
</organism>
<sequence length="271" mass="31676">MDSSNFRKYTTQTPAITSSLLTSSRIIASPQAKFHIGPNKDEFTIHSGLVALQSSSMHNIIKQQKGRFDRPILWKHVEVNTFIRFSAFAYTGDYDGPEPRLREIPAMVSQPRLLRKMIKFRLTNQGSGIRNSYDSYSWERFLKRYPGHEFSPDDAVDSRTYSSLEVFLCHVRMFLFADRYRITELRDLAIRKLWIAMVNMTFTGNAIPDLTQLIKYVYNNTHKDNPAGQEIRSLVRRYFIIRLDRMWNHTELKDFAKNSELLNAIPLEGFH</sequence>
<reference evidence="1 2" key="1">
    <citation type="submission" date="2017-06" db="EMBL/GenBank/DDBJ databases">
        <title>Cmopartive genomic analysis of Ambrosia Fusariam Clade fungi.</title>
        <authorList>
            <person name="Stajich J.E."/>
            <person name="Carrillo J."/>
            <person name="Kijimoto T."/>
            <person name="Eskalen A."/>
            <person name="O'Donnell K."/>
            <person name="Kasson M."/>
        </authorList>
    </citation>
    <scope>NUCLEOTIDE SEQUENCE [LARGE SCALE GENOMIC DNA]</scope>
    <source>
        <strain evidence="1 2">NRRL 20438</strain>
    </source>
</reference>
<dbReference type="AlphaFoldDB" id="A0A428S842"/>
<comment type="caution">
    <text evidence="1">The sequence shown here is derived from an EMBL/GenBank/DDBJ whole genome shotgun (WGS) entry which is preliminary data.</text>
</comment>
<evidence type="ECO:0000313" key="1">
    <source>
        <dbReference type="EMBL" id="RSL85988.1"/>
    </source>
</evidence>
<gene>
    <name evidence="1" type="ORF">CDV31_016477</name>
</gene>
<dbReference type="EMBL" id="NIZV01000545">
    <property type="protein sequence ID" value="RSL85988.1"/>
    <property type="molecule type" value="Genomic_DNA"/>
</dbReference>
<accession>A0A428S842</accession>
<keyword evidence="2" id="KW-1185">Reference proteome</keyword>
<name>A0A428S842_9HYPO</name>
<dbReference type="PANTHER" id="PTHR47843:SF2">
    <property type="entry name" value="BTB DOMAIN-CONTAINING PROTEIN"/>
    <property type="match status" value="1"/>
</dbReference>